<dbReference type="AlphaFoldDB" id="A0A5T8BIT5"/>
<gene>
    <name evidence="1" type="ORF">DSA09_26295</name>
</gene>
<reference evidence="1" key="1">
    <citation type="submission" date="2018-07" db="EMBL/GenBank/DDBJ databases">
        <authorList>
            <consortium name="PulseNet: The National Subtyping Network for Foodborne Disease Surveillance"/>
            <person name="Tarr C.L."/>
            <person name="Trees E."/>
            <person name="Katz L.S."/>
            <person name="Carleton-Romer H.A."/>
            <person name="Stroika S."/>
            <person name="Kucerova Z."/>
            <person name="Roache K.F."/>
            <person name="Sabol A.L."/>
            <person name="Besser J."/>
            <person name="Gerner-Smidt P."/>
        </authorList>
    </citation>
    <scope>NUCLEOTIDE SEQUENCE</scope>
    <source>
        <strain evidence="1">PNUSAS044948</strain>
    </source>
</reference>
<accession>A0A5T8BIT5</accession>
<name>A0A5T8BIT5_SALER</name>
<proteinExistence type="predicted"/>
<dbReference type="EMBL" id="AAGFSO010000061">
    <property type="protein sequence ID" value="EBN4403465.1"/>
    <property type="molecule type" value="Genomic_DNA"/>
</dbReference>
<evidence type="ECO:0000313" key="1">
    <source>
        <dbReference type="EMBL" id="EBN4403465.1"/>
    </source>
</evidence>
<comment type="caution">
    <text evidence="1">The sequence shown here is derived from an EMBL/GenBank/DDBJ whole genome shotgun (WGS) entry which is preliminary data.</text>
</comment>
<sequence>MKDPVEVCLLSHGIMSPVAQSLSAPLQRGVRFLHNPLPAAPTAFLTVCLLLKKKAVIRAYRVPPE</sequence>
<organism evidence="1">
    <name type="scientific">Salmonella enterica</name>
    <name type="common">Salmonella choleraesuis</name>
    <dbReference type="NCBI Taxonomy" id="28901"/>
    <lineage>
        <taxon>Bacteria</taxon>
        <taxon>Pseudomonadati</taxon>
        <taxon>Pseudomonadota</taxon>
        <taxon>Gammaproteobacteria</taxon>
        <taxon>Enterobacterales</taxon>
        <taxon>Enterobacteriaceae</taxon>
        <taxon>Salmonella</taxon>
    </lineage>
</organism>
<protein>
    <submittedName>
        <fullName evidence="1">Uncharacterized protein</fullName>
    </submittedName>
</protein>